<dbReference type="STRING" id="572544.Ilyop_0305"/>
<dbReference type="InterPro" id="IPR020471">
    <property type="entry name" value="AKR"/>
</dbReference>
<dbReference type="SUPFAM" id="SSF51430">
    <property type="entry name" value="NAD(P)-linked oxidoreductase"/>
    <property type="match status" value="1"/>
</dbReference>
<dbReference type="OrthoDB" id="9804790at2"/>
<dbReference type="PROSITE" id="PS00062">
    <property type="entry name" value="ALDOKETO_REDUCTASE_2"/>
    <property type="match status" value="1"/>
</dbReference>
<gene>
    <name evidence="8" type="ordered locus">Ilyop_0305</name>
</gene>
<dbReference type="PIRSF" id="PIRSF000097">
    <property type="entry name" value="AKR"/>
    <property type="match status" value="1"/>
</dbReference>
<dbReference type="InterPro" id="IPR036812">
    <property type="entry name" value="NAD(P)_OxRdtase_dom_sf"/>
</dbReference>
<feature type="domain" description="NADP-dependent oxidoreductase" evidence="7">
    <location>
        <begin position="15"/>
        <end position="257"/>
    </location>
</feature>
<dbReference type="InterPro" id="IPR018170">
    <property type="entry name" value="Aldo/ket_reductase_CS"/>
</dbReference>
<feature type="binding site" evidence="5">
    <location>
        <position position="106"/>
    </location>
    <ligand>
        <name>substrate</name>
    </ligand>
</feature>
<dbReference type="FunFam" id="3.20.20.100:FF:000015">
    <property type="entry name" value="Oxidoreductase, aldo/keto reductase family"/>
    <property type="match status" value="1"/>
</dbReference>
<proteinExistence type="inferred from homology"/>
<dbReference type="PANTHER" id="PTHR43827:SF3">
    <property type="entry name" value="NADP-DEPENDENT OXIDOREDUCTASE DOMAIN-CONTAINING PROTEIN"/>
    <property type="match status" value="1"/>
</dbReference>
<evidence type="ECO:0000256" key="2">
    <source>
        <dbReference type="ARBA" id="ARBA00022857"/>
    </source>
</evidence>
<dbReference type="HOGENOM" id="CLU_023205_0_1_0"/>
<dbReference type="PRINTS" id="PR00069">
    <property type="entry name" value="ALDKETRDTASE"/>
</dbReference>
<evidence type="ECO:0000256" key="3">
    <source>
        <dbReference type="ARBA" id="ARBA00023002"/>
    </source>
</evidence>
<comment type="similarity">
    <text evidence="1">Belongs to the aldo/keto reductase family.</text>
</comment>
<organism evidence="8 9">
    <name type="scientific">Ilyobacter polytropus (strain ATCC 51220 / DSM 2926 / LMG 16218 / CuHBu1)</name>
    <dbReference type="NCBI Taxonomy" id="572544"/>
    <lineage>
        <taxon>Bacteria</taxon>
        <taxon>Fusobacteriati</taxon>
        <taxon>Fusobacteriota</taxon>
        <taxon>Fusobacteriia</taxon>
        <taxon>Fusobacteriales</taxon>
        <taxon>Fusobacteriaceae</taxon>
        <taxon>Ilyobacter</taxon>
    </lineage>
</organism>
<dbReference type="Gene3D" id="3.20.20.100">
    <property type="entry name" value="NADP-dependent oxidoreductase domain"/>
    <property type="match status" value="1"/>
</dbReference>
<accession>E3HAU3</accession>
<dbReference type="EC" id="1.1.1.21" evidence="8"/>
<dbReference type="KEGG" id="ipo:Ilyop_0305"/>
<dbReference type="PANTHER" id="PTHR43827">
    <property type="entry name" value="2,5-DIKETO-D-GLUCONIC ACID REDUCTASE"/>
    <property type="match status" value="1"/>
</dbReference>
<feature type="active site" description="Proton donor" evidence="4">
    <location>
        <position position="48"/>
    </location>
</feature>
<evidence type="ECO:0000256" key="4">
    <source>
        <dbReference type="PIRSR" id="PIRSR000097-1"/>
    </source>
</evidence>
<dbReference type="Proteomes" id="UP000006875">
    <property type="component" value="Chromosome"/>
</dbReference>
<feature type="site" description="Lowers pKa of active site Tyr" evidence="6">
    <location>
        <position position="73"/>
    </location>
</feature>
<evidence type="ECO:0000256" key="5">
    <source>
        <dbReference type="PIRSR" id="PIRSR000097-2"/>
    </source>
</evidence>
<reference evidence="8 9" key="1">
    <citation type="journal article" date="2010" name="Stand. Genomic Sci.">
        <title>Complete genome sequence of Ilyobacter polytropus type strain (CuHbu1).</title>
        <authorList>
            <person name="Sikorski J."/>
            <person name="Chertkov O."/>
            <person name="Lapidus A."/>
            <person name="Nolan M."/>
            <person name="Lucas S."/>
            <person name="Del Rio T.G."/>
            <person name="Tice H."/>
            <person name="Cheng J.F."/>
            <person name="Tapia R."/>
            <person name="Han C."/>
            <person name="Goodwin L."/>
            <person name="Pitluck S."/>
            <person name="Liolios K."/>
            <person name="Ivanova N."/>
            <person name="Mavromatis K."/>
            <person name="Mikhailova N."/>
            <person name="Pati A."/>
            <person name="Chen A."/>
            <person name="Palaniappan K."/>
            <person name="Land M."/>
            <person name="Hauser L."/>
            <person name="Chang Y.J."/>
            <person name="Jeffries C.D."/>
            <person name="Brambilla E."/>
            <person name="Yasawong M."/>
            <person name="Rohde M."/>
            <person name="Pukall R."/>
            <person name="Spring S."/>
            <person name="Goker M."/>
            <person name="Woyke T."/>
            <person name="Bristow J."/>
            <person name="Eisen J.A."/>
            <person name="Markowitz V."/>
            <person name="Hugenholtz P."/>
            <person name="Kyrpides N.C."/>
            <person name="Klenk H.P."/>
        </authorList>
    </citation>
    <scope>NUCLEOTIDE SEQUENCE [LARGE SCALE GENOMIC DNA]</scope>
    <source>
        <strain evidence="9">ATCC 51220 / DSM 2926 / LMG 16218 / CuHBu1</strain>
    </source>
</reference>
<keyword evidence="2" id="KW-0521">NADP</keyword>
<evidence type="ECO:0000313" key="8">
    <source>
        <dbReference type="EMBL" id="ADO82094.1"/>
    </source>
</evidence>
<keyword evidence="3 8" id="KW-0560">Oxidoreductase</keyword>
<sequence length="271" mass="30746">MKKVLLNNGVEVPIIGLGTFRAKGEEVYMAVKTAIDNGYTHIDTAMIYGNEKEINRAIKDSGVKRENLFITTKLWNSDQGYESTKKAFQKSLDDLGLDYIDLYLIHWNKGVEKAAESWKAMEELYKDGKIKAIGVSNFTMYHIEKLLETALVKPAVNQVECHIGLPQYDLQKYCESKGIKLTAYAPMQAGKIFESEELKAIADKHGKSVAHVALKFLVDRGIIVIPKSVKTERIINNKDIFDLELDSEDLKVIKSLWNGKRLYTDPDNCYF</sequence>
<dbReference type="InterPro" id="IPR023210">
    <property type="entry name" value="NADP_OxRdtase_dom"/>
</dbReference>
<evidence type="ECO:0000256" key="1">
    <source>
        <dbReference type="ARBA" id="ARBA00007905"/>
    </source>
</evidence>
<name>E3HAU3_ILYPC</name>
<dbReference type="GO" id="GO:0016616">
    <property type="term" value="F:oxidoreductase activity, acting on the CH-OH group of donors, NAD or NADP as acceptor"/>
    <property type="evidence" value="ECO:0007669"/>
    <property type="project" value="UniProtKB-ARBA"/>
</dbReference>
<protein>
    <submittedName>
        <fullName evidence="8">Aldehyde reductase</fullName>
        <ecNumber evidence="8">1.1.1.21</ecNumber>
    </submittedName>
</protein>
<evidence type="ECO:0000313" key="9">
    <source>
        <dbReference type="Proteomes" id="UP000006875"/>
    </source>
</evidence>
<dbReference type="CDD" id="cd19071">
    <property type="entry name" value="AKR_AKR1-5-like"/>
    <property type="match status" value="1"/>
</dbReference>
<evidence type="ECO:0000259" key="7">
    <source>
        <dbReference type="Pfam" id="PF00248"/>
    </source>
</evidence>
<keyword evidence="9" id="KW-1185">Reference proteome</keyword>
<dbReference type="EMBL" id="CP002281">
    <property type="protein sequence ID" value="ADO82094.1"/>
    <property type="molecule type" value="Genomic_DNA"/>
</dbReference>
<dbReference type="Pfam" id="PF00248">
    <property type="entry name" value="Aldo_ket_red"/>
    <property type="match status" value="1"/>
</dbReference>
<dbReference type="eggNOG" id="COG0656">
    <property type="taxonomic scope" value="Bacteria"/>
</dbReference>
<dbReference type="RefSeq" id="WP_013386764.1">
    <property type="nucleotide sequence ID" value="NC_014632.1"/>
</dbReference>
<dbReference type="AlphaFoldDB" id="E3HAU3"/>
<evidence type="ECO:0000256" key="6">
    <source>
        <dbReference type="PIRSR" id="PIRSR000097-3"/>
    </source>
</evidence>